<feature type="region of interest" description="Disordered" evidence="13">
    <location>
        <begin position="503"/>
        <end position="554"/>
    </location>
</feature>
<dbReference type="InterPro" id="IPR036188">
    <property type="entry name" value="FAD/NAD-bd_sf"/>
</dbReference>
<dbReference type="InterPro" id="IPR002937">
    <property type="entry name" value="Amino_oxidase"/>
</dbReference>
<keyword evidence="8 12" id="KW-0285">Flavoprotein</keyword>
<comment type="function">
    <text evidence="3 12">Involved in coproporphyrin-dependent heme b biosynthesis. Catalyzes the oxidation of coproporphyrinogen III to coproporphyrin III.</text>
</comment>
<comment type="catalytic activity">
    <reaction evidence="1">
        <text>coproporphyrinogen III + 3 O2 = coproporphyrin III + 3 H2O2</text>
        <dbReference type="Rhea" id="RHEA:43436"/>
        <dbReference type="ChEBI" id="CHEBI:15379"/>
        <dbReference type="ChEBI" id="CHEBI:16240"/>
        <dbReference type="ChEBI" id="CHEBI:57309"/>
        <dbReference type="ChEBI" id="CHEBI:131725"/>
        <dbReference type="EC" id="1.3.3.15"/>
    </reaction>
    <physiologicalReaction direction="left-to-right" evidence="1">
        <dbReference type="Rhea" id="RHEA:43437"/>
    </physiologicalReaction>
</comment>
<keyword evidence="10 12" id="KW-0560">Oxidoreductase</keyword>
<reference evidence="15 16" key="1">
    <citation type="journal article" date="2019" name="Microb. Cell Fact.">
        <title>Exploring novel herbicidin analogues by transcriptional regulator overexpression and MS/MS molecular networking.</title>
        <authorList>
            <person name="Shi Y."/>
            <person name="Gu R."/>
            <person name="Li Y."/>
            <person name="Wang X."/>
            <person name="Ren W."/>
            <person name="Li X."/>
            <person name="Wang L."/>
            <person name="Xie Y."/>
            <person name="Hong B."/>
        </authorList>
    </citation>
    <scope>NUCLEOTIDE SEQUENCE [LARGE SCALE GENOMIC DNA]</scope>
    <source>
        <strain evidence="15 16">US-43</strain>
    </source>
</reference>
<evidence type="ECO:0000256" key="11">
    <source>
        <dbReference type="ARBA" id="ARBA00023133"/>
    </source>
</evidence>
<gene>
    <name evidence="15" type="primary">hemG</name>
    <name evidence="15" type="ORF">FRZ00_11400</name>
</gene>
<dbReference type="SUPFAM" id="SSF51905">
    <property type="entry name" value="FAD/NAD(P)-binding domain"/>
    <property type="match status" value="1"/>
</dbReference>
<dbReference type="EC" id="1.3.3.15" evidence="6 12"/>
<dbReference type="Proteomes" id="UP000327000">
    <property type="component" value="Unassembled WGS sequence"/>
</dbReference>
<organism evidence="15 16">
    <name type="scientific">Streptomyces mobaraensis</name>
    <name type="common">Streptoverticillium mobaraense</name>
    <dbReference type="NCBI Taxonomy" id="35621"/>
    <lineage>
        <taxon>Bacteria</taxon>
        <taxon>Bacillati</taxon>
        <taxon>Actinomycetota</taxon>
        <taxon>Actinomycetes</taxon>
        <taxon>Kitasatosporales</taxon>
        <taxon>Streptomycetaceae</taxon>
        <taxon>Streptomyces</taxon>
    </lineage>
</organism>
<dbReference type="InterPro" id="IPR004572">
    <property type="entry name" value="Protoporphyrinogen_oxidase"/>
</dbReference>
<dbReference type="UniPathway" id="UPA00252"/>
<evidence type="ECO:0000256" key="4">
    <source>
        <dbReference type="ARBA" id="ARBA00004744"/>
    </source>
</evidence>
<dbReference type="GO" id="GO:0005737">
    <property type="term" value="C:cytoplasm"/>
    <property type="evidence" value="ECO:0007669"/>
    <property type="project" value="UniProtKB-SubCell"/>
</dbReference>
<feature type="domain" description="Amine oxidase" evidence="14">
    <location>
        <begin position="54"/>
        <end position="494"/>
    </location>
</feature>
<evidence type="ECO:0000256" key="8">
    <source>
        <dbReference type="ARBA" id="ARBA00022630"/>
    </source>
</evidence>
<evidence type="ECO:0000256" key="7">
    <source>
        <dbReference type="ARBA" id="ARBA00019046"/>
    </source>
</evidence>
<keyword evidence="12" id="KW-0963">Cytoplasm</keyword>
<comment type="subcellular location">
    <subcellularLocation>
        <location evidence="12">Cytoplasm</location>
    </subcellularLocation>
</comment>
<name>A0A5N5W9W6_STRMB</name>
<dbReference type="Gene3D" id="3.50.50.60">
    <property type="entry name" value="FAD/NAD(P)-binding domain"/>
    <property type="match status" value="1"/>
</dbReference>
<accession>A0A5N5W9W6</accession>
<evidence type="ECO:0000256" key="5">
    <source>
        <dbReference type="ARBA" id="ARBA00008310"/>
    </source>
</evidence>
<evidence type="ECO:0000256" key="1">
    <source>
        <dbReference type="ARBA" id="ARBA00001755"/>
    </source>
</evidence>
<keyword evidence="11 12" id="KW-0350">Heme biosynthesis</keyword>
<dbReference type="InterPro" id="IPR050464">
    <property type="entry name" value="Zeta_carotene_desat/Oxidored"/>
</dbReference>
<evidence type="ECO:0000256" key="13">
    <source>
        <dbReference type="SAM" id="MobiDB-lite"/>
    </source>
</evidence>
<dbReference type="OrthoDB" id="20837at2"/>
<keyword evidence="16" id="KW-1185">Reference proteome</keyword>
<dbReference type="Gene3D" id="1.10.3110.10">
    <property type="entry name" value="protoporphyrinogen ix oxidase, domain 3"/>
    <property type="match status" value="1"/>
</dbReference>
<proteinExistence type="inferred from homology"/>
<evidence type="ECO:0000256" key="2">
    <source>
        <dbReference type="ARBA" id="ARBA00001974"/>
    </source>
</evidence>
<comment type="similarity">
    <text evidence="5 12">Belongs to the protoporphyrinogen/coproporphyrinogen oxidase family. Coproporphyrinogen III oxidase subfamily.</text>
</comment>
<dbReference type="AlphaFoldDB" id="A0A5N5W9W6"/>
<evidence type="ECO:0000259" key="14">
    <source>
        <dbReference type="Pfam" id="PF01593"/>
    </source>
</evidence>
<comment type="caution">
    <text evidence="15">The sequence shown here is derived from an EMBL/GenBank/DDBJ whole genome shotgun (WGS) entry which is preliminary data.</text>
</comment>
<evidence type="ECO:0000256" key="9">
    <source>
        <dbReference type="ARBA" id="ARBA00022827"/>
    </source>
</evidence>
<dbReference type="PANTHER" id="PTHR42923">
    <property type="entry name" value="PROTOPORPHYRINOGEN OXIDASE"/>
    <property type="match status" value="1"/>
</dbReference>
<evidence type="ECO:0000256" key="12">
    <source>
        <dbReference type="RuleBase" id="RU364052"/>
    </source>
</evidence>
<feature type="compositionally biased region" description="Basic and acidic residues" evidence="13">
    <location>
        <begin position="526"/>
        <end position="554"/>
    </location>
</feature>
<evidence type="ECO:0000256" key="6">
    <source>
        <dbReference type="ARBA" id="ARBA00012402"/>
    </source>
</evidence>
<sequence length="554" mass="57916">MRGSGVPGDPQSGQARSGRTRSGRDRSGRERDFRARRGAVTGARPRVAVVGAGITGLTAAFELLSALPGAEVTVLEAEPVAGGKIARHRADGYTVDLGPNGFLDNGADTRALADALGLGPRLRPAADAARERFLLRGGRLLPLPLGAASFAASPLLGPAAKARVLAEPLVRPAAGEETVHAFLTRRFGSRAAALLAAPLVHGVTSGDPWTTSLDAAFPRIRALERDRGGLLLAALRGRLLRAAGRAGPPPRLTGFADGGMRVLVDALTRRLGERLLTGRPVTALRPAPGPGGGWLVETAGHEPVRADHVVVTVPAPAAARLLAPRLPGPARILTGVRYAPVRVVSVGYRRRDLAVLPRGFGYLTVPPEPTRILGVVHASVVFPDCAPPDGVLLRAFAGGAEDPGFAELDADEAVAVAHRDVTALFGPAAGPEFRHDHVWPEAIPQYTPGHGARVRALLDAVAGVPGLHLAGAAYHGVAVNECVRDARRAASEVLTALRAAVPAPLSRGGAPGPRDDTPHHTPRPLPRHEEKQRDRHDPDPLRTDGTDRSGRRGR</sequence>
<dbReference type="SUPFAM" id="SSF54373">
    <property type="entry name" value="FAD-linked reductases, C-terminal domain"/>
    <property type="match status" value="1"/>
</dbReference>
<evidence type="ECO:0000313" key="16">
    <source>
        <dbReference type="Proteomes" id="UP000327000"/>
    </source>
</evidence>
<feature type="compositionally biased region" description="Basic and acidic residues" evidence="13">
    <location>
        <begin position="22"/>
        <end position="35"/>
    </location>
</feature>
<comment type="pathway">
    <text evidence="4 12">Porphyrin-containing compound metabolism; protoheme biosynthesis.</text>
</comment>
<keyword evidence="9 12" id="KW-0274">FAD</keyword>
<comment type="cofactor">
    <cofactor evidence="2 12">
        <name>FAD</name>
        <dbReference type="ChEBI" id="CHEBI:57692"/>
    </cofactor>
</comment>
<evidence type="ECO:0000313" key="15">
    <source>
        <dbReference type="EMBL" id="KAB7847303.1"/>
    </source>
</evidence>
<dbReference type="EMBL" id="VOKX01000016">
    <property type="protein sequence ID" value="KAB7847303.1"/>
    <property type="molecule type" value="Genomic_DNA"/>
</dbReference>
<feature type="region of interest" description="Disordered" evidence="13">
    <location>
        <begin position="1"/>
        <end position="38"/>
    </location>
</feature>
<dbReference type="GO" id="GO:0004729">
    <property type="term" value="F:oxygen-dependent protoporphyrinogen oxidase activity"/>
    <property type="evidence" value="ECO:0007669"/>
    <property type="project" value="UniProtKB-UniRule"/>
</dbReference>
<evidence type="ECO:0000256" key="10">
    <source>
        <dbReference type="ARBA" id="ARBA00023002"/>
    </source>
</evidence>
<dbReference type="NCBIfam" id="TIGR00562">
    <property type="entry name" value="proto_IX_ox"/>
    <property type="match status" value="1"/>
</dbReference>
<protein>
    <recommendedName>
        <fullName evidence="7 12">Coproporphyrinogen III oxidase</fullName>
        <ecNumber evidence="6 12">1.3.3.15</ecNumber>
    </recommendedName>
</protein>
<dbReference type="PANTHER" id="PTHR42923:SF3">
    <property type="entry name" value="PROTOPORPHYRINOGEN OXIDASE"/>
    <property type="match status" value="1"/>
</dbReference>
<dbReference type="Gene3D" id="3.90.660.20">
    <property type="entry name" value="Protoporphyrinogen oxidase, mitochondrial, domain 2"/>
    <property type="match status" value="1"/>
</dbReference>
<evidence type="ECO:0000256" key="3">
    <source>
        <dbReference type="ARBA" id="ARBA00002185"/>
    </source>
</evidence>
<dbReference type="Pfam" id="PF01593">
    <property type="entry name" value="Amino_oxidase"/>
    <property type="match status" value="1"/>
</dbReference>
<dbReference type="GO" id="GO:0006783">
    <property type="term" value="P:heme biosynthetic process"/>
    <property type="evidence" value="ECO:0007669"/>
    <property type="project" value="UniProtKB-UniRule"/>
</dbReference>